<reference evidence="1 2" key="1">
    <citation type="submission" date="2020-08" db="EMBL/GenBank/DDBJ databases">
        <title>Sequencing the genomes of 1000 actinobacteria strains.</title>
        <authorList>
            <person name="Klenk H.-P."/>
        </authorList>
    </citation>
    <scope>NUCLEOTIDE SEQUENCE [LARGE SCALE GENOMIC DNA]</scope>
    <source>
        <strain evidence="1 2">DSM 43768</strain>
    </source>
</reference>
<dbReference type="Proteomes" id="UP000565579">
    <property type="component" value="Unassembled WGS sequence"/>
</dbReference>
<evidence type="ECO:0000313" key="2">
    <source>
        <dbReference type="Proteomes" id="UP000565579"/>
    </source>
</evidence>
<dbReference type="AlphaFoldDB" id="A0A7X0P6K0"/>
<keyword evidence="2" id="KW-1185">Reference proteome</keyword>
<accession>A0A7X0P6K0</accession>
<dbReference type="RefSeq" id="WP_185110673.1">
    <property type="nucleotide sequence ID" value="NZ_BAAAXY010000153.1"/>
</dbReference>
<sequence length="75" mass="8559">MAAVIEYACRWTAWTNTDGRDRQVVKYDRAGTGESGKEAAQHLARQTRAWQPHHGLPADATVVYRTISEWTEEEK</sequence>
<protein>
    <submittedName>
        <fullName evidence="1">Uncharacterized protein</fullName>
    </submittedName>
</protein>
<evidence type="ECO:0000313" key="1">
    <source>
        <dbReference type="EMBL" id="MBB6556195.1"/>
    </source>
</evidence>
<comment type="caution">
    <text evidence="1">The sequence shown here is derived from an EMBL/GenBank/DDBJ whole genome shotgun (WGS) entry which is preliminary data.</text>
</comment>
<gene>
    <name evidence="1" type="ORF">HD593_010990</name>
</gene>
<proteinExistence type="predicted"/>
<dbReference type="EMBL" id="JACHMI010000001">
    <property type="protein sequence ID" value="MBB6556195.1"/>
    <property type="molecule type" value="Genomic_DNA"/>
</dbReference>
<name>A0A7X0P6K0_9ACTN</name>
<organism evidence="1 2">
    <name type="scientific">Nonomuraea rubra</name>
    <dbReference type="NCBI Taxonomy" id="46180"/>
    <lineage>
        <taxon>Bacteria</taxon>
        <taxon>Bacillati</taxon>
        <taxon>Actinomycetota</taxon>
        <taxon>Actinomycetes</taxon>
        <taxon>Streptosporangiales</taxon>
        <taxon>Streptosporangiaceae</taxon>
        <taxon>Nonomuraea</taxon>
    </lineage>
</organism>